<dbReference type="RefSeq" id="WP_167297647.1">
    <property type="nucleotide sequence ID" value="NZ_JAASQV010000001.1"/>
</dbReference>
<gene>
    <name evidence="2" type="ORF">FHR20_000007</name>
</gene>
<dbReference type="InterPro" id="IPR036913">
    <property type="entry name" value="YegP-like_sf"/>
</dbReference>
<dbReference type="InterPro" id="IPR010879">
    <property type="entry name" value="DUF1508"/>
</dbReference>
<keyword evidence="3" id="KW-1185">Reference proteome</keyword>
<evidence type="ECO:0000313" key="3">
    <source>
        <dbReference type="Proteomes" id="UP000564677"/>
    </source>
</evidence>
<dbReference type="EMBL" id="JAASQV010000001">
    <property type="protein sequence ID" value="NIJ63076.1"/>
    <property type="molecule type" value="Genomic_DNA"/>
</dbReference>
<feature type="domain" description="DUF1508" evidence="1">
    <location>
        <begin position="81"/>
        <end position="122"/>
    </location>
</feature>
<evidence type="ECO:0000313" key="2">
    <source>
        <dbReference type="EMBL" id="NIJ63076.1"/>
    </source>
</evidence>
<dbReference type="AlphaFoldDB" id="A0A7X5UWL7"/>
<dbReference type="SUPFAM" id="SSF160113">
    <property type="entry name" value="YegP-like"/>
    <property type="match status" value="1"/>
</dbReference>
<dbReference type="Pfam" id="PF07411">
    <property type="entry name" value="DUF1508"/>
    <property type="match status" value="1"/>
</dbReference>
<protein>
    <submittedName>
        <fullName evidence="2">Uncharacterized protein YegP (UPF0339 family)</fullName>
    </submittedName>
</protein>
<reference evidence="2 3" key="1">
    <citation type="submission" date="2020-03" db="EMBL/GenBank/DDBJ databases">
        <title>Genomic Encyclopedia of Type Strains, Phase IV (KMG-IV): sequencing the most valuable type-strain genomes for metagenomic binning, comparative biology and taxonomic classification.</title>
        <authorList>
            <person name="Goeker M."/>
        </authorList>
    </citation>
    <scope>NUCLEOTIDE SEQUENCE [LARGE SCALE GENOMIC DNA]</scope>
    <source>
        <strain evidence="2 3">DSM 4733</strain>
    </source>
</reference>
<sequence>MSSSSAFREFEPPCRVSASLPLADIPVDVSDVLFRLTASNDTKLPSADPTGARANPAPEDQFCFEIYRAEEVRLTSILFSGGDWRWRFCSASDVTLATSAGYASERDCAAAVAALRSSAGCARVRTAGC</sequence>
<comment type="caution">
    <text evidence="2">The sequence shown here is derived from an EMBL/GenBank/DDBJ whole genome shotgun (WGS) entry which is preliminary data.</text>
</comment>
<accession>A0A7X5UWL7</accession>
<evidence type="ECO:0000259" key="1">
    <source>
        <dbReference type="Pfam" id="PF07411"/>
    </source>
</evidence>
<organism evidence="2 3">
    <name type="scientific">Sphingomonas leidyi</name>
    <dbReference type="NCBI Taxonomy" id="68569"/>
    <lineage>
        <taxon>Bacteria</taxon>
        <taxon>Pseudomonadati</taxon>
        <taxon>Pseudomonadota</taxon>
        <taxon>Alphaproteobacteria</taxon>
        <taxon>Sphingomonadales</taxon>
        <taxon>Sphingomonadaceae</taxon>
        <taxon>Sphingomonas</taxon>
    </lineage>
</organism>
<dbReference type="Proteomes" id="UP000564677">
    <property type="component" value="Unassembled WGS sequence"/>
</dbReference>
<dbReference type="Gene3D" id="3.30.160.160">
    <property type="entry name" value="YegP-like"/>
    <property type="match status" value="1"/>
</dbReference>
<name>A0A7X5UWL7_9SPHN</name>
<proteinExistence type="predicted"/>